<evidence type="ECO:0000256" key="1">
    <source>
        <dbReference type="ARBA" id="ARBA00004141"/>
    </source>
</evidence>
<feature type="transmembrane region" description="Helical" evidence="5">
    <location>
        <begin position="273"/>
        <end position="291"/>
    </location>
</feature>
<dbReference type="GO" id="GO:0005886">
    <property type="term" value="C:plasma membrane"/>
    <property type="evidence" value="ECO:0007669"/>
    <property type="project" value="TreeGrafter"/>
</dbReference>
<dbReference type="PANTHER" id="PTHR10846:SF8">
    <property type="entry name" value="INNER MEMBRANE PROTEIN YRBG"/>
    <property type="match status" value="1"/>
</dbReference>
<name>A0A0N1F0N7_9GAMM</name>
<feature type="domain" description="Sodium/calcium exchanger membrane region" evidence="6">
    <location>
        <begin position="4"/>
        <end position="143"/>
    </location>
</feature>
<dbReference type="GO" id="GO:0008273">
    <property type="term" value="F:calcium, potassium:sodium antiporter activity"/>
    <property type="evidence" value="ECO:0007669"/>
    <property type="project" value="TreeGrafter"/>
</dbReference>
<feature type="transmembrane region" description="Helical" evidence="5">
    <location>
        <begin position="178"/>
        <end position="203"/>
    </location>
</feature>
<dbReference type="GO" id="GO:0006874">
    <property type="term" value="P:intracellular calcium ion homeostasis"/>
    <property type="evidence" value="ECO:0007669"/>
    <property type="project" value="TreeGrafter"/>
</dbReference>
<dbReference type="OrthoDB" id="9794225at2"/>
<reference evidence="7 8" key="1">
    <citation type="submission" date="2015-08" db="EMBL/GenBank/DDBJ databases">
        <title>Draft Genome Sequence of Pseudoalteromonas porphyrae UCD-SED14.</title>
        <authorList>
            <person name="Coil D.A."/>
            <person name="Jospin G."/>
            <person name="Lee R.D."/>
            <person name="Eisen J.A."/>
        </authorList>
    </citation>
    <scope>NUCLEOTIDE SEQUENCE [LARGE SCALE GENOMIC DNA]</scope>
    <source>
        <strain evidence="7 8">UCD-SED14</strain>
    </source>
</reference>
<dbReference type="Proteomes" id="UP000037848">
    <property type="component" value="Unassembled WGS sequence"/>
</dbReference>
<dbReference type="AlphaFoldDB" id="A0A0N1F0N7"/>
<keyword evidence="8" id="KW-1185">Reference proteome</keyword>
<feature type="transmembrane region" description="Helical" evidence="5">
    <location>
        <begin position="239"/>
        <end position="261"/>
    </location>
</feature>
<comment type="caution">
    <text evidence="7">The sequence shown here is derived from an EMBL/GenBank/DDBJ whole genome shotgun (WGS) entry which is preliminary data.</text>
</comment>
<evidence type="ECO:0000256" key="3">
    <source>
        <dbReference type="ARBA" id="ARBA00022989"/>
    </source>
</evidence>
<accession>A0A0N1F0N7</accession>
<evidence type="ECO:0000256" key="5">
    <source>
        <dbReference type="SAM" id="Phobius"/>
    </source>
</evidence>
<dbReference type="Gene3D" id="1.20.1420.30">
    <property type="entry name" value="NCX, central ion-binding region"/>
    <property type="match status" value="2"/>
</dbReference>
<evidence type="ECO:0000313" key="8">
    <source>
        <dbReference type="Proteomes" id="UP000037848"/>
    </source>
</evidence>
<protein>
    <submittedName>
        <fullName evidence="7">Sodium:calcium antiporter</fullName>
    </submittedName>
</protein>
<dbReference type="InterPro" id="IPR004837">
    <property type="entry name" value="NaCa_Exmemb"/>
</dbReference>
<dbReference type="RefSeq" id="WP_054204004.1">
    <property type="nucleotide sequence ID" value="NZ_LHPH01000001.1"/>
</dbReference>
<feature type="transmembrane region" description="Helical" evidence="5">
    <location>
        <begin position="37"/>
        <end position="59"/>
    </location>
</feature>
<feature type="transmembrane region" description="Helical" evidence="5">
    <location>
        <begin position="209"/>
        <end position="232"/>
    </location>
</feature>
<evidence type="ECO:0000256" key="2">
    <source>
        <dbReference type="ARBA" id="ARBA00022692"/>
    </source>
</evidence>
<feature type="domain" description="Sodium/calcium exchanger membrane region" evidence="6">
    <location>
        <begin position="176"/>
        <end position="314"/>
    </location>
</feature>
<dbReference type="PANTHER" id="PTHR10846">
    <property type="entry name" value="SODIUM/POTASSIUM/CALCIUM EXCHANGER"/>
    <property type="match status" value="1"/>
</dbReference>
<evidence type="ECO:0000313" key="7">
    <source>
        <dbReference type="EMBL" id="KPH65552.1"/>
    </source>
</evidence>
<proteinExistence type="predicted"/>
<feature type="transmembrane region" description="Helical" evidence="5">
    <location>
        <begin position="80"/>
        <end position="100"/>
    </location>
</feature>
<keyword evidence="4 5" id="KW-0472">Membrane</keyword>
<dbReference type="EMBL" id="LHPH01000001">
    <property type="protein sequence ID" value="KPH65552.1"/>
    <property type="molecule type" value="Genomic_DNA"/>
</dbReference>
<keyword evidence="3 5" id="KW-1133">Transmembrane helix</keyword>
<evidence type="ECO:0000256" key="4">
    <source>
        <dbReference type="ARBA" id="ARBA00023136"/>
    </source>
</evidence>
<dbReference type="PATRIC" id="fig|187330.3.peg.222"/>
<dbReference type="Pfam" id="PF01699">
    <property type="entry name" value="Na_Ca_ex"/>
    <property type="match status" value="2"/>
</dbReference>
<dbReference type="NCBIfam" id="TIGR00367">
    <property type="entry name" value="calcium/sodium antiporter"/>
    <property type="match status" value="1"/>
</dbReference>
<feature type="transmembrane region" description="Helical" evidence="5">
    <location>
        <begin position="112"/>
        <end position="141"/>
    </location>
</feature>
<dbReference type="InterPro" id="IPR004481">
    <property type="entry name" value="K/Na/Ca-exchanger"/>
</dbReference>
<organism evidence="7 8">
    <name type="scientific">Pseudoalteromonas porphyrae</name>
    <dbReference type="NCBI Taxonomy" id="187330"/>
    <lineage>
        <taxon>Bacteria</taxon>
        <taxon>Pseudomonadati</taxon>
        <taxon>Pseudomonadota</taxon>
        <taxon>Gammaproteobacteria</taxon>
        <taxon>Alteromonadales</taxon>
        <taxon>Pseudoalteromonadaceae</taxon>
        <taxon>Pseudoalteromonas</taxon>
    </lineage>
</organism>
<evidence type="ECO:0000259" key="6">
    <source>
        <dbReference type="Pfam" id="PF01699"/>
    </source>
</evidence>
<gene>
    <name evidence="7" type="ORF">ADS77_01065</name>
</gene>
<dbReference type="InterPro" id="IPR044880">
    <property type="entry name" value="NCX_ion-bd_dom_sf"/>
</dbReference>
<dbReference type="GO" id="GO:0005262">
    <property type="term" value="F:calcium channel activity"/>
    <property type="evidence" value="ECO:0007669"/>
    <property type="project" value="TreeGrafter"/>
</dbReference>
<keyword evidence="2 5" id="KW-0812">Transmembrane</keyword>
<comment type="subcellular location">
    <subcellularLocation>
        <location evidence="1">Membrane</location>
        <topology evidence="1">Multi-pass membrane protein</topology>
    </subcellularLocation>
</comment>
<sequence>MTNLLFLLLGIALLTLGGEALIRSSLAAAKRFGLSPLLSGLIIVGFGTSAPELVVSIDAAMSHQADIAVGNVVGSNIGNILLILGLCAVITPLTISALALKRDASVMLASSVIFSVLAFNHFISFFDGLLLLAMLFIYLIYTYKTEKQQQSAQALLHVDEANEVTVLPQSLLVSSAMLIAGLALLIVGSKVLLIGAIGVAQAFGISEGVIGLTVVAVGTSLPELTVSVIAALRKHADVAVGNILGSNIFNMLGILGVSALLQPLPLSSRIMHFDQWVLLATSLLLVAFLYTGRRVGRGEGAILLLGYCAYLAVTVNL</sequence>